<organism evidence="6 7">
    <name type="scientific">Longimycelium tulufanense</name>
    <dbReference type="NCBI Taxonomy" id="907463"/>
    <lineage>
        <taxon>Bacteria</taxon>
        <taxon>Bacillati</taxon>
        <taxon>Actinomycetota</taxon>
        <taxon>Actinomycetes</taxon>
        <taxon>Pseudonocardiales</taxon>
        <taxon>Pseudonocardiaceae</taxon>
        <taxon>Longimycelium</taxon>
    </lineage>
</organism>
<dbReference type="EMBL" id="BMMK01000003">
    <property type="protein sequence ID" value="GGM40887.1"/>
    <property type="molecule type" value="Genomic_DNA"/>
</dbReference>
<dbReference type="GO" id="GO:0046872">
    <property type="term" value="F:metal ion binding"/>
    <property type="evidence" value="ECO:0007669"/>
    <property type="project" value="UniProtKB-KW"/>
</dbReference>
<evidence type="ECO:0000313" key="6">
    <source>
        <dbReference type="EMBL" id="GGM40887.1"/>
    </source>
</evidence>
<dbReference type="RefSeq" id="WP_308424717.1">
    <property type="nucleotide sequence ID" value="NZ_BMMK01000003.1"/>
</dbReference>
<keyword evidence="3" id="KW-0378">Hydrolase</keyword>
<evidence type="ECO:0000256" key="4">
    <source>
        <dbReference type="ARBA" id="ARBA00022833"/>
    </source>
</evidence>
<dbReference type="PANTHER" id="PTHR11079:SF161">
    <property type="entry name" value="CMP_DCMP-TYPE DEAMINASE DOMAIN-CONTAINING PROTEIN"/>
    <property type="match status" value="1"/>
</dbReference>
<dbReference type="GO" id="GO:0047974">
    <property type="term" value="F:guanosine deaminase activity"/>
    <property type="evidence" value="ECO:0007669"/>
    <property type="project" value="TreeGrafter"/>
</dbReference>
<keyword evidence="2" id="KW-0479">Metal-binding</keyword>
<dbReference type="Pfam" id="PF00383">
    <property type="entry name" value="dCMP_cyt_deam_1"/>
    <property type="match status" value="1"/>
</dbReference>
<evidence type="ECO:0000256" key="1">
    <source>
        <dbReference type="ARBA" id="ARBA00006576"/>
    </source>
</evidence>
<dbReference type="AlphaFoldDB" id="A0A8J3CAY5"/>
<evidence type="ECO:0000256" key="3">
    <source>
        <dbReference type="ARBA" id="ARBA00022801"/>
    </source>
</evidence>
<reference evidence="6" key="2">
    <citation type="submission" date="2020-09" db="EMBL/GenBank/DDBJ databases">
        <authorList>
            <person name="Sun Q."/>
            <person name="Zhou Y."/>
        </authorList>
    </citation>
    <scope>NUCLEOTIDE SEQUENCE</scope>
    <source>
        <strain evidence="6">CGMCC 4.5737</strain>
    </source>
</reference>
<comment type="similarity">
    <text evidence="1">Belongs to the cytidine and deoxycytidylate deaminase family.</text>
</comment>
<evidence type="ECO:0000313" key="7">
    <source>
        <dbReference type="Proteomes" id="UP000637578"/>
    </source>
</evidence>
<protein>
    <submittedName>
        <fullName evidence="6">tRNA-specific adenosine deaminase</fullName>
    </submittedName>
</protein>
<dbReference type="PANTHER" id="PTHR11079">
    <property type="entry name" value="CYTOSINE DEAMINASE FAMILY MEMBER"/>
    <property type="match status" value="1"/>
</dbReference>
<keyword evidence="4" id="KW-0862">Zinc</keyword>
<reference evidence="6" key="1">
    <citation type="journal article" date="2014" name="Int. J. Syst. Evol. Microbiol.">
        <title>Complete genome sequence of Corynebacterium casei LMG S-19264T (=DSM 44701T), isolated from a smear-ripened cheese.</title>
        <authorList>
            <consortium name="US DOE Joint Genome Institute (JGI-PGF)"/>
            <person name="Walter F."/>
            <person name="Albersmeier A."/>
            <person name="Kalinowski J."/>
            <person name="Ruckert C."/>
        </authorList>
    </citation>
    <scope>NUCLEOTIDE SEQUENCE</scope>
    <source>
        <strain evidence="6">CGMCC 4.5737</strain>
    </source>
</reference>
<dbReference type="InterPro" id="IPR016193">
    <property type="entry name" value="Cytidine_deaminase-like"/>
</dbReference>
<name>A0A8J3CAY5_9PSEU</name>
<proteinExistence type="inferred from homology"/>
<dbReference type="InterPro" id="IPR002125">
    <property type="entry name" value="CMP_dCMP_dom"/>
</dbReference>
<sequence>MALPVSKPTTQDERTLLTETVRLATGNVATGGGPFGALIARGSEVVAVGTNQVTPTLDPTAHAEVVAIRNACKRLNDFKLDGCVLVTSCEPCPLCLSAALWARIDRVVYAADRHDAAAAGFDDLAFYHLFETPRDDWSVPVQQVPYAERNAPFNAWLARPDRVEY</sequence>
<keyword evidence="7" id="KW-1185">Reference proteome</keyword>
<feature type="domain" description="CMP/dCMP-type deaminase" evidence="5">
    <location>
        <begin position="11"/>
        <end position="124"/>
    </location>
</feature>
<dbReference type="PROSITE" id="PS51747">
    <property type="entry name" value="CYT_DCMP_DEAMINASES_2"/>
    <property type="match status" value="1"/>
</dbReference>
<evidence type="ECO:0000259" key="5">
    <source>
        <dbReference type="PROSITE" id="PS51747"/>
    </source>
</evidence>
<gene>
    <name evidence="6" type="primary">guaD</name>
    <name evidence="6" type="ORF">GCM10012275_09810</name>
</gene>
<dbReference type="SUPFAM" id="SSF53927">
    <property type="entry name" value="Cytidine deaminase-like"/>
    <property type="match status" value="1"/>
</dbReference>
<dbReference type="FunFam" id="3.40.140.10:FF:000011">
    <property type="entry name" value="tRNA-specific adenosine deaminase"/>
    <property type="match status" value="1"/>
</dbReference>
<dbReference type="Proteomes" id="UP000637578">
    <property type="component" value="Unassembled WGS sequence"/>
</dbReference>
<evidence type="ECO:0000256" key="2">
    <source>
        <dbReference type="ARBA" id="ARBA00022723"/>
    </source>
</evidence>
<accession>A0A8J3CAY5</accession>
<dbReference type="GO" id="GO:0006152">
    <property type="term" value="P:purine nucleoside catabolic process"/>
    <property type="evidence" value="ECO:0007669"/>
    <property type="project" value="TreeGrafter"/>
</dbReference>
<comment type="caution">
    <text evidence="6">The sequence shown here is derived from an EMBL/GenBank/DDBJ whole genome shotgun (WGS) entry which is preliminary data.</text>
</comment>
<dbReference type="Gene3D" id="3.40.140.10">
    <property type="entry name" value="Cytidine Deaminase, domain 2"/>
    <property type="match status" value="1"/>
</dbReference>
<dbReference type="CDD" id="cd01285">
    <property type="entry name" value="nucleoside_deaminase"/>
    <property type="match status" value="1"/>
</dbReference>